<dbReference type="RefSeq" id="WP_108559667.1">
    <property type="nucleotide sequence ID" value="NZ_MUXE01000012.1"/>
</dbReference>
<organism evidence="1 2">
    <name type="scientific">Arcobacter caeni</name>
    <dbReference type="NCBI Taxonomy" id="1912877"/>
    <lineage>
        <taxon>Bacteria</taxon>
        <taxon>Pseudomonadati</taxon>
        <taxon>Campylobacterota</taxon>
        <taxon>Epsilonproteobacteria</taxon>
        <taxon>Campylobacterales</taxon>
        <taxon>Arcobacteraceae</taxon>
        <taxon>Arcobacter</taxon>
    </lineage>
</organism>
<evidence type="ECO:0000313" key="1">
    <source>
        <dbReference type="EMBL" id="PUE63879.1"/>
    </source>
</evidence>
<dbReference type="SUPFAM" id="SSF51735">
    <property type="entry name" value="NAD(P)-binding Rossmann-fold domains"/>
    <property type="match status" value="1"/>
</dbReference>
<protein>
    <submittedName>
        <fullName evidence="1">GDP-L-fucose synthase</fullName>
    </submittedName>
</protein>
<dbReference type="InterPro" id="IPR036291">
    <property type="entry name" value="NAD(P)-bd_dom_sf"/>
</dbReference>
<dbReference type="OrthoDB" id="751203at2"/>
<comment type="caution">
    <text evidence="1">The sequence shown here is derived from an EMBL/GenBank/DDBJ whole genome shotgun (WGS) entry which is preliminary data.</text>
</comment>
<keyword evidence="2" id="KW-1185">Reference proteome</keyword>
<dbReference type="EMBL" id="MUXE01000012">
    <property type="protein sequence ID" value="PUE63879.1"/>
    <property type="molecule type" value="Genomic_DNA"/>
</dbReference>
<dbReference type="Proteomes" id="UP000251135">
    <property type="component" value="Unassembled WGS sequence"/>
</dbReference>
<sequence length="253" mass="29614">MKTFTILGAGWLGFELAKVLKSKYKIKVSSRNIEKQKIYEEEGFTSYILNENNLNFLDELLDTNYLFINYPPSKFENYLGFLEKIFNHVKIKDIEKIIFISSTSIYPNILGNFDEKYKITDSSSKIVFDAEELIKNKSNIIFRVSALVGDNRYFGKRSANKIVEFPDSLINFVHRNDVISATKFVIENNLTGTFNLCSKEHPTKKEIYSFNSKKYNFDIPIFLDNNFFLDRKIDGSKIEKLGFKYKYNNVFIF</sequence>
<dbReference type="Gene3D" id="3.40.50.720">
    <property type="entry name" value="NAD(P)-binding Rossmann-like Domain"/>
    <property type="match status" value="1"/>
</dbReference>
<accession>A0A363CXT0</accession>
<proteinExistence type="predicted"/>
<name>A0A363CXT0_9BACT</name>
<reference evidence="1 2" key="1">
    <citation type="submission" date="2017-02" db="EMBL/GenBank/DDBJ databases">
        <title>Arcobacter caeni sp. nov, a new Arcobacter species isolated from reclaimed water.</title>
        <authorList>
            <person name="Figueras M.J."/>
            <person name="Perez-Cataluna A."/>
            <person name="Salas-Masso N."/>
        </authorList>
    </citation>
    <scope>NUCLEOTIDE SEQUENCE [LARGE SCALE GENOMIC DNA]</scope>
    <source>
        <strain evidence="1 2">RW17-10</strain>
    </source>
</reference>
<dbReference type="AlphaFoldDB" id="A0A363CXT0"/>
<evidence type="ECO:0000313" key="2">
    <source>
        <dbReference type="Proteomes" id="UP000251135"/>
    </source>
</evidence>
<gene>
    <name evidence="1" type="ORF">B0174_08475</name>
</gene>